<evidence type="ECO:0000256" key="3">
    <source>
        <dbReference type="PROSITE-ProRule" id="PRU00497"/>
    </source>
</evidence>
<dbReference type="InParanoid" id="C0H6Q7"/>
<dbReference type="Proteomes" id="UP000005204">
    <property type="component" value="Unassembled WGS sequence"/>
</dbReference>
<evidence type="ECO:0000256" key="4">
    <source>
        <dbReference type="SAM" id="SignalP"/>
    </source>
</evidence>
<dbReference type="EnsemblMetazoa" id="NM_001173221.1">
    <property type="protein sequence ID" value="NP_001166692.1"/>
    <property type="gene ID" value="GeneID_100379406"/>
</dbReference>
<dbReference type="EMBL" id="BR000566">
    <property type="protein sequence ID" value="FAA00568.1"/>
    <property type="molecule type" value="mRNA"/>
</dbReference>
<organism evidence="5">
    <name type="scientific">Bombyx mori</name>
    <name type="common">Silk moth</name>
    <dbReference type="NCBI Taxonomy" id="7091"/>
    <lineage>
        <taxon>Eukaryota</taxon>
        <taxon>Metazoa</taxon>
        <taxon>Ecdysozoa</taxon>
        <taxon>Arthropoda</taxon>
        <taxon>Hexapoda</taxon>
        <taxon>Insecta</taxon>
        <taxon>Pterygota</taxon>
        <taxon>Neoptera</taxon>
        <taxon>Endopterygota</taxon>
        <taxon>Lepidoptera</taxon>
        <taxon>Glossata</taxon>
        <taxon>Ditrysia</taxon>
        <taxon>Bombycoidea</taxon>
        <taxon>Bombycidae</taxon>
        <taxon>Bombycinae</taxon>
        <taxon>Bombyx</taxon>
    </lineage>
</organism>
<dbReference type="InterPro" id="IPR000618">
    <property type="entry name" value="Insect_cuticle"/>
</dbReference>
<dbReference type="PROSITE" id="PS51155">
    <property type="entry name" value="CHIT_BIND_RR_2"/>
    <property type="match status" value="1"/>
</dbReference>
<dbReference type="OrthoDB" id="7423444at2759"/>
<evidence type="ECO:0000313" key="5">
    <source>
        <dbReference type="EMBL" id="FAA00568.1"/>
    </source>
</evidence>
<feature type="signal peptide" evidence="4">
    <location>
        <begin position="1"/>
        <end position="17"/>
    </location>
</feature>
<feature type="chain" id="PRO_5010827437" evidence="4">
    <location>
        <begin position="18"/>
        <end position="151"/>
    </location>
</feature>
<reference evidence="5" key="2">
    <citation type="journal article" date="2008" name="Insect Biochem. Mol. Biol.">
        <title>Genome-wide identification of cuticular protein genes in the silkworm, Bombyx mori.</title>
        <authorList>
            <person name="Futahashi R."/>
            <person name="Okamoto S."/>
            <person name="Kawasaki H."/>
            <person name="Zhong Y."/>
            <person name="Iwanaga M."/>
            <person name="Mita K."/>
            <person name="Fujiwara H."/>
        </authorList>
    </citation>
    <scope>NUCLEOTIDE SEQUENCE</scope>
</reference>
<keyword evidence="2 4" id="KW-0732">Signal</keyword>
<protein>
    <submittedName>
        <fullName evidence="5">Putative cuticle protein</fullName>
    </submittedName>
</protein>
<dbReference type="OMA" id="HAGFQAN"/>
<keyword evidence="7" id="KW-1185">Reference proteome</keyword>
<accession>C0H6Q7</accession>
<dbReference type="HOGENOM" id="CLU_075165_1_1_1"/>
<proteinExistence type="evidence at transcript level"/>
<reference evidence="7" key="1">
    <citation type="journal article" date="2008" name="Insect Biochem. Mol. Biol.">
        <title>The genome of a lepidopteran model insect, the silkworm Bombyx mori.</title>
        <authorList>
            <consortium name="International Silkworm Genome Consortium"/>
        </authorList>
    </citation>
    <scope>NUCLEOTIDE SEQUENCE [LARGE SCALE GENOMIC DNA]</scope>
    <source>
        <strain evidence="7">p50T</strain>
    </source>
</reference>
<keyword evidence="1 3" id="KW-0193">Cuticle</keyword>
<dbReference type="RefSeq" id="NP_001166692.1">
    <property type="nucleotide sequence ID" value="NM_001173221.1"/>
</dbReference>
<evidence type="ECO:0000313" key="7">
    <source>
        <dbReference type="Proteomes" id="UP000005204"/>
    </source>
</evidence>
<evidence type="ECO:0000256" key="2">
    <source>
        <dbReference type="ARBA" id="ARBA00022729"/>
    </source>
</evidence>
<reference evidence="6" key="3">
    <citation type="submission" date="2022-06" db="UniProtKB">
        <authorList>
            <consortium name="EnsemblMetazoa"/>
        </authorList>
    </citation>
    <scope>IDENTIFICATION</scope>
    <source>
        <strain evidence="6">p50T (Dazao)</strain>
    </source>
</reference>
<dbReference type="AlphaFoldDB" id="C0H6Q7"/>
<dbReference type="KEGG" id="bmor:100379406"/>
<evidence type="ECO:0000313" key="6">
    <source>
        <dbReference type="EnsemblMetazoa" id="NP_001166692.1"/>
    </source>
</evidence>
<dbReference type="GO" id="GO:0005615">
    <property type="term" value="C:extracellular space"/>
    <property type="evidence" value="ECO:0007669"/>
    <property type="project" value="TreeGrafter"/>
</dbReference>
<dbReference type="Pfam" id="PF00379">
    <property type="entry name" value="Chitin_bind_4"/>
    <property type="match status" value="1"/>
</dbReference>
<dbReference type="InterPro" id="IPR031311">
    <property type="entry name" value="CHIT_BIND_RR_consensus"/>
</dbReference>
<dbReference type="CTD" id="100379406"/>
<gene>
    <name evidence="5" type="primary">BmorCPR65</name>
</gene>
<dbReference type="PROSITE" id="PS00233">
    <property type="entry name" value="CHIT_BIND_RR_1"/>
    <property type="match status" value="1"/>
</dbReference>
<dbReference type="PaxDb" id="7091-BGIBMGA003060-TA"/>
<evidence type="ECO:0000256" key="1">
    <source>
        <dbReference type="ARBA" id="ARBA00022460"/>
    </source>
</evidence>
<name>C0H6Q7_BOMMO</name>
<sequence length="151" mass="16813">MMQKITFFSGLILSATCMVLHQQQPLIPQVQYDNPNYNFAYDVNDDYTGDIKSQQESRRGDTVLGQYSLLQPDGIRRTVDYRADDHAGFQANVNSQGLPVSQHANVGYPASDPQLNQVYQHATPTSSPIPVAVSRTSYVQTISSHGHNLWA</sequence>
<dbReference type="PANTHER" id="PTHR12236:SF75">
    <property type="entry name" value="CUTICULAR PROTEIN 62BB, ISOFORM A"/>
    <property type="match status" value="1"/>
</dbReference>
<dbReference type="GO" id="GO:0042302">
    <property type="term" value="F:structural constituent of cuticle"/>
    <property type="evidence" value="ECO:0007669"/>
    <property type="project" value="UniProtKB-UniRule"/>
</dbReference>
<dbReference type="InterPro" id="IPR051217">
    <property type="entry name" value="Insect_Cuticle_Struc_Prot"/>
</dbReference>
<dbReference type="PRINTS" id="PR00947">
    <property type="entry name" value="CUTICLE"/>
</dbReference>
<dbReference type="GO" id="GO:0031012">
    <property type="term" value="C:extracellular matrix"/>
    <property type="evidence" value="ECO:0007669"/>
    <property type="project" value="TreeGrafter"/>
</dbReference>
<dbReference type="eggNOG" id="ENOG502R8BQ">
    <property type="taxonomic scope" value="Eukaryota"/>
</dbReference>
<dbReference type="PANTHER" id="PTHR12236">
    <property type="entry name" value="STRUCTURAL CONTITUENT OF CUTICLE"/>
    <property type="match status" value="1"/>
</dbReference>
<dbReference type="GeneID" id="100379406"/>